<feature type="non-terminal residue" evidence="1">
    <location>
        <position position="78"/>
    </location>
</feature>
<evidence type="ECO:0000313" key="1">
    <source>
        <dbReference type="EMBL" id="SBR65292.1"/>
    </source>
</evidence>
<accession>A0A1A8N8X2</accession>
<organism evidence="1">
    <name type="scientific">Nothobranchius rachovii</name>
    <name type="common">bluefin notho</name>
    <dbReference type="NCBI Taxonomy" id="451742"/>
    <lineage>
        <taxon>Eukaryota</taxon>
        <taxon>Metazoa</taxon>
        <taxon>Chordata</taxon>
        <taxon>Craniata</taxon>
        <taxon>Vertebrata</taxon>
        <taxon>Euteleostomi</taxon>
        <taxon>Actinopterygii</taxon>
        <taxon>Neopterygii</taxon>
        <taxon>Teleostei</taxon>
        <taxon>Neoteleostei</taxon>
        <taxon>Acanthomorphata</taxon>
        <taxon>Ovalentaria</taxon>
        <taxon>Atherinomorphae</taxon>
        <taxon>Cyprinodontiformes</taxon>
        <taxon>Nothobranchiidae</taxon>
        <taxon>Nothobranchius</taxon>
    </lineage>
</organism>
<dbReference type="AlphaFoldDB" id="A0A1A8N8X2"/>
<sequence>LVRQIVDSRRRNRGLQYLVDWEGYGPEARFGCLSPSICTRTSSPILRPLCLLVALGRLVASVERGVVSGTGVVGSHFF</sequence>
<reference evidence="1" key="1">
    <citation type="submission" date="2016-05" db="EMBL/GenBank/DDBJ databases">
        <authorList>
            <person name="Lavstsen T."/>
            <person name="Jespersen J.S."/>
        </authorList>
    </citation>
    <scope>NUCLEOTIDE SEQUENCE</scope>
    <source>
        <tissue evidence="1">Brain</tissue>
    </source>
</reference>
<name>A0A1A8N8X2_9TELE</name>
<dbReference type="SUPFAM" id="SSF54160">
    <property type="entry name" value="Chromo domain-like"/>
    <property type="match status" value="1"/>
</dbReference>
<feature type="non-terminal residue" evidence="1">
    <location>
        <position position="1"/>
    </location>
</feature>
<reference evidence="1" key="2">
    <citation type="submission" date="2016-06" db="EMBL/GenBank/DDBJ databases">
        <title>The genome of a short-lived fish provides insights into sex chromosome evolution and the genetic control of aging.</title>
        <authorList>
            <person name="Reichwald K."/>
            <person name="Felder M."/>
            <person name="Petzold A."/>
            <person name="Koch P."/>
            <person name="Groth M."/>
            <person name="Platzer M."/>
        </authorList>
    </citation>
    <scope>NUCLEOTIDE SEQUENCE</scope>
    <source>
        <tissue evidence="1">Brain</tissue>
    </source>
</reference>
<evidence type="ECO:0008006" key="2">
    <source>
        <dbReference type="Google" id="ProtNLM"/>
    </source>
</evidence>
<dbReference type="Gene3D" id="2.40.50.40">
    <property type="match status" value="1"/>
</dbReference>
<gene>
    <name evidence="1" type="primary">Nfu_g_1_025155</name>
</gene>
<protein>
    <recommendedName>
        <fullName evidence="2">Chromo domain-containing protein</fullName>
    </recommendedName>
</protein>
<dbReference type="EMBL" id="HAEH01000645">
    <property type="protein sequence ID" value="SBR65292.1"/>
    <property type="molecule type" value="Transcribed_RNA"/>
</dbReference>
<dbReference type="InterPro" id="IPR016197">
    <property type="entry name" value="Chromo-like_dom_sf"/>
</dbReference>
<proteinExistence type="predicted"/>